<gene>
    <name evidence="1" type="ORF">GCM10009107_08170</name>
</gene>
<sequence length="243" mass="27783">MASTQALIQVIKNELKAAGLTYAALAGELQMAESSVKRMFSRGEMPLSRVDEICRVLKTDFAALSRQVAEAQPERRELTLEQERAVVADRKLLLVAICCMSQWSLEQMVGHYRITEPEVIRHLAQLDRLGIIALRPLNRYRLQLAKGFRWRPHGPVMQFFREDVVQDFYSGGFDGEAELLALVHGQVAPRHAIAFQERLQRLAQDFAQQHLSDRALPADQKRPMTLLIGMRAWLFGAFRDMKR</sequence>
<comment type="caution">
    <text evidence="1">The sequence shown here is derived from an EMBL/GenBank/DDBJ whole genome shotgun (WGS) entry which is preliminary data.</text>
</comment>
<dbReference type="EMBL" id="BAAAEW010000004">
    <property type="protein sequence ID" value="GAA0743539.1"/>
    <property type="molecule type" value="Genomic_DNA"/>
</dbReference>
<keyword evidence="2" id="KW-1185">Reference proteome</keyword>
<proteinExistence type="predicted"/>
<accession>A0ABP3UZ37</accession>
<dbReference type="InterPro" id="IPR001387">
    <property type="entry name" value="Cro/C1-type_HTH"/>
</dbReference>
<dbReference type="RefSeq" id="WP_141288313.1">
    <property type="nucleotide sequence ID" value="NZ_BAAAEW010000004.1"/>
</dbReference>
<reference evidence="2" key="1">
    <citation type="journal article" date="2019" name="Int. J. Syst. Evol. Microbiol.">
        <title>The Global Catalogue of Microorganisms (GCM) 10K type strain sequencing project: providing services to taxonomists for standard genome sequencing and annotation.</title>
        <authorList>
            <consortium name="The Broad Institute Genomics Platform"/>
            <consortium name="The Broad Institute Genome Sequencing Center for Infectious Disease"/>
            <person name="Wu L."/>
            <person name="Ma J."/>
        </authorList>
    </citation>
    <scope>NUCLEOTIDE SEQUENCE [LARGE SCALE GENOMIC DNA]</scope>
    <source>
        <strain evidence="2">JCM 15503</strain>
    </source>
</reference>
<evidence type="ECO:0000313" key="1">
    <source>
        <dbReference type="EMBL" id="GAA0743539.1"/>
    </source>
</evidence>
<protein>
    <submittedName>
        <fullName evidence="1">Helix-turn-helix transcriptional regulator</fullName>
    </submittedName>
</protein>
<name>A0ABP3UZ37_9BURK</name>
<organism evidence="1 2">
    <name type="scientific">Ideonella azotifigens</name>
    <dbReference type="NCBI Taxonomy" id="513160"/>
    <lineage>
        <taxon>Bacteria</taxon>
        <taxon>Pseudomonadati</taxon>
        <taxon>Pseudomonadota</taxon>
        <taxon>Betaproteobacteria</taxon>
        <taxon>Burkholderiales</taxon>
        <taxon>Sphaerotilaceae</taxon>
        <taxon>Ideonella</taxon>
    </lineage>
</organism>
<dbReference type="Proteomes" id="UP001500279">
    <property type="component" value="Unassembled WGS sequence"/>
</dbReference>
<dbReference type="CDD" id="cd00093">
    <property type="entry name" value="HTH_XRE"/>
    <property type="match status" value="1"/>
</dbReference>
<evidence type="ECO:0000313" key="2">
    <source>
        <dbReference type="Proteomes" id="UP001500279"/>
    </source>
</evidence>